<dbReference type="InterPro" id="IPR013106">
    <property type="entry name" value="Ig_V-set"/>
</dbReference>
<dbReference type="InterPro" id="IPR051275">
    <property type="entry name" value="Cell_adhesion_signaling"/>
</dbReference>
<gene>
    <name evidence="9" type="primary">BCAM</name>
    <name evidence="9" type="ORF">Y1Q_0013426</name>
</gene>
<dbReference type="InterPro" id="IPR013151">
    <property type="entry name" value="Immunoglobulin_dom"/>
</dbReference>
<keyword evidence="3" id="KW-1133">Transmembrane helix</keyword>
<evidence type="ECO:0000256" key="5">
    <source>
        <dbReference type="ARBA" id="ARBA00023157"/>
    </source>
</evidence>
<dbReference type="Pfam" id="PF00047">
    <property type="entry name" value="ig"/>
    <property type="match status" value="1"/>
</dbReference>
<evidence type="ECO:0000256" key="6">
    <source>
        <dbReference type="ARBA" id="ARBA00023180"/>
    </source>
</evidence>
<reference evidence="9 10" key="1">
    <citation type="journal article" date="2012" name="Genome Biol.">
        <title>Sequencing three crocodilian genomes to illuminate the evolution of archosaurs and amniotes.</title>
        <authorList>
            <person name="St John J.A."/>
            <person name="Braun E.L."/>
            <person name="Isberg S.R."/>
            <person name="Miles L.G."/>
            <person name="Chong A.Y."/>
            <person name="Gongora J."/>
            <person name="Dalzell P."/>
            <person name="Moran C."/>
            <person name="Bed'hom B."/>
            <person name="Abzhanov A."/>
            <person name="Burgess S.C."/>
            <person name="Cooksey A.M."/>
            <person name="Castoe T.A."/>
            <person name="Crawford N.G."/>
            <person name="Densmore L.D."/>
            <person name="Drew J.C."/>
            <person name="Edwards S.V."/>
            <person name="Faircloth B.C."/>
            <person name="Fujita M.K."/>
            <person name="Greenwold M.J."/>
            <person name="Hoffmann F.G."/>
            <person name="Howard J.M."/>
            <person name="Iguchi T."/>
            <person name="Janes D.E."/>
            <person name="Khan S.Y."/>
            <person name="Kohno S."/>
            <person name="de Koning A.J."/>
            <person name="Lance S.L."/>
            <person name="McCarthy F.M."/>
            <person name="McCormack J.E."/>
            <person name="Merchant M.E."/>
            <person name="Peterson D.G."/>
            <person name="Pollock D.D."/>
            <person name="Pourmand N."/>
            <person name="Raney B.J."/>
            <person name="Roessler K.A."/>
            <person name="Sanford J.R."/>
            <person name="Sawyer R.H."/>
            <person name="Schmidt C.J."/>
            <person name="Triplett E.W."/>
            <person name="Tuberville T.D."/>
            <person name="Venegas-Anaya M."/>
            <person name="Howard J.T."/>
            <person name="Jarvis E.D."/>
            <person name="Guillette L.J.Jr."/>
            <person name="Glenn T.C."/>
            <person name="Green R.E."/>
            <person name="Ray D.A."/>
        </authorList>
    </citation>
    <scope>NUCLEOTIDE SEQUENCE [LARGE SCALE GENOMIC DNA]</scope>
    <source>
        <strain evidence="9">KSC_2009_1</strain>
    </source>
</reference>
<dbReference type="PANTHER" id="PTHR11640">
    <property type="entry name" value="NEPHRIN"/>
    <property type="match status" value="1"/>
</dbReference>
<protein>
    <submittedName>
        <fullName evidence="9">Basal cell adhesion molecule</fullName>
    </submittedName>
</protein>
<comment type="subcellular location">
    <subcellularLocation>
        <location evidence="1">Membrane</location>
        <topology evidence="1">Single-pass type I membrane protein</topology>
    </subcellularLocation>
</comment>
<dbReference type="InterPro" id="IPR003599">
    <property type="entry name" value="Ig_sub"/>
</dbReference>
<evidence type="ECO:0000256" key="1">
    <source>
        <dbReference type="ARBA" id="ARBA00004479"/>
    </source>
</evidence>
<dbReference type="PANTHER" id="PTHR11640:SF162">
    <property type="entry name" value="BASAL CELL ADHESION MOLECULE ISOFORM X1-RELATED"/>
    <property type="match status" value="1"/>
</dbReference>
<dbReference type="EMBL" id="AKHW03002342">
    <property type="protein sequence ID" value="KYO39136.1"/>
    <property type="molecule type" value="Genomic_DNA"/>
</dbReference>
<name>A0A151NQL4_ALLMI</name>
<dbReference type="SUPFAM" id="SSF48726">
    <property type="entry name" value="Immunoglobulin"/>
    <property type="match status" value="4"/>
</dbReference>
<keyword evidence="10" id="KW-1185">Reference proteome</keyword>
<keyword evidence="2" id="KW-0812">Transmembrane</keyword>
<dbReference type="GO" id="GO:0050839">
    <property type="term" value="F:cell adhesion molecule binding"/>
    <property type="evidence" value="ECO:0007669"/>
    <property type="project" value="TreeGrafter"/>
</dbReference>
<dbReference type="SMART" id="SM00408">
    <property type="entry name" value="IGc2"/>
    <property type="match status" value="1"/>
</dbReference>
<dbReference type="InterPro" id="IPR013783">
    <property type="entry name" value="Ig-like_fold"/>
</dbReference>
<dbReference type="Pfam" id="PF07686">
    <property type="entry name" value="V-set"/>
    <property type="match status" value="1"/>
</dbReference>
<dbReference type="InterPro" id="IPR007110">
    <property type="entry name" value="Ig-like_dom"/>
</dbReference>
<dbReference type="AlphaFoldDB" id="A0A151NQL4"/>
<dbReference type="InterPro" id="IPR036179">
    <property type="entry name" value="Ig-like_dom_sf"/>
</dbReference>
<dbReference type="Proteomes" id="UP000050525">
    <property type="component" value="Unassembled WGS sequence"/>
</dbReference>
<dbReference type="SMART" id="SM00409">
    <property type="entry name" value="IG"/>
    <property type="match status" value="3"/>
</dbReference>
<dbReference type="InterPro" id="IPR013162">
    <property type="entry name" value="CD80_C2-set"/>
</dbReference>
<evidence type="ECO:0000259" key="8">
    <source>
        <dbReference type="PROSITE" id="PS50835"/>
    </source>
</evidence>
<accession>A0A151NQL4</accession>
<dbReference type="PROSITE" id="PS50835">
    <property type="entry name" value="IG_LIKE"/>
    <property type="match status" value="3"/>
</dbReference>
<dbReference type="Gene3D" id="2.60.40.10">
    <property type="entry name" value="Immunoglobulins"/>
    <property type="match status" value="3"/>
</dbReference>
<keyword evidence="6" id="KW-0325">Glycoprotein</keyword>
<sequence length="409" mass="44425">MLYPGAPRGCTNETDLSHACTQAYPRTQVPALVETELGARVTIPCSYNVSGRAGPPLVEWFITERSGERRRVAFTEGGRSAVDTGTEYTGRLVLDPHHGLELEAASLADERVFSCQVTAGTAGSAEGTAQVRVYATPEPPEVRVNPWALSVTESSASEVATCISRNGHPLPTLTWSKDGDPLDTPPERNDELYAVLRSVREASGLRSASSTLYLRPRKRDRAARFRCHVTFPRPHGPPGRTASSPFTLVLHYYTENVNFTLESPHGGITKEGDDVVLRCHGDGYPSQAYTFNTVEGRDLGTSADGRLALPRVTRADTGTYRCRVLDFDSPPEVQLERELSLHVHYLDTPVLQPSKMATVPLGGDLELRCAATGSEAPQLAWKKGQDWLGPGPLCPACPGCNATIRSTSW</sequence>
<dbReference type="GO" id="GO:0098609">
    <property type="term" value="P:cell-cell adhesion"/>
    <property type="evidence" value="ECO:0007669"/>
    <property type="project" value="TreeGrafter"/>
</dbReference>
<dbReference type="eggNOG" id="ENOG502QWC8">
    <property type="taxonomic scope" value="Eukaryota"/>
</dbReference>
<keyword evidence="5" id="KW-1015">Disulfide bond</keyword>
<evidence type="ECO:0000313" key="9">
    <source>
        <dbReference type="EMBL" id="KYO39136.1"/>
    </source>
</evidence>
<keyword evidence="4" id="KW-0472">Membrane</keyword>
<evidence type="ECO:0000256" key="2">
    <source>
        <dbReference type="ARBA" id="ARBA00022692"/>
    </source>
</evidence>
<feature type="domain" description="Ig-like" evidence="8">
    <location>
        <begin position="140"/>
        <end position="247"/>
    </location>
</feature>
<evidence type="ECO:0000313" key="10">
    <source>
        <dbReference type="Proteomes" id="UP000050525"/>
    </source>
</evidence>
<feature type="domain" description="Ig-like" evidence="8">
    <location>
        <begin position="271"/>
        <end position="340"/>
    </location>
</feature>
<dbReference type="Pfam" id="PF08205">
    <property type="entry name" value="C2-set_2"/>
    <property type="match status" value="1"/>
</dbReference>
<organism evidence="9 10">
    <name type="scientific">Alligator mississippiensis</name>
    <name type="common">American alligator</name>
    <dbReference type="NCBI Taxonomy" id="8496"/>
    <lineage>
        <taxon>Eukaryota</taxon>
        <taxon>Metazoa</taxon>
        <taxon>Chordata</taxon>
        <taxon>Craniata</taxon>
        <taxon>Vertebrata</taxon>
        <taxon>Euteleostomi</taxon>
        <taxon>Archelosauria</taxon>
        <taxon>Archosauria</taxon>
        <taxon>Crocodylia</taxon>
        <taxon>Alligatoridae</taxon>
        <taxon>Alligatorinae</taxon>
        <taxon>Alligator</taxon>
    </lineage>
</organism>
<comment type="caution">
    <text evidence="9">The sequence shown here is derived from an EMBL/GenBank/DDBJ whole genome shotgun (WGS) entry which is preliminary data.</text>
</comment>
<dbReference type="InterPro" id="IPR003598">
    <property type="entry name" value="Ig_sub2"/>
</dbReference>
<dbReference type="GO" id="GO:0005886">
    <property type="term" value="C:plasma membrane"/>
    <property type="evidence" value="ECO:0007669"/>
    <property type="project" value="TreeGrafter"/>
</dbReference>
<proteinExistence type="predicted"/>
<evidence type="ECO:0000256" key="3">
    <source>
        <dbReference type="ARBA" id="ARBA00022989"/>
    </source>
</evidence>
<evidence type="ECO:0000256" key="4">
    <source>
        <dbReference type="ARBA" id="ARBA00023136"/>
    </source>
</evidence>
<feature type="domain" description="Ig-like" evidence="8">
    <location>
        <begin position="25"/>
        <end position="132"/>
    </location>
</feature>
<evidence type="ECO:0000256" key="7">
    <source>
        <dbReference type="ARBA" id="ARBA00023319"/>
    </source>
</evidence>
<keyword evidence="7" id="KW-0393">Immunoglobulin domain</keyword>
<dbReference type="GO" id="GO:0005911">
    <property type="term" value="C:cell-cell junction"/>
    <property type="evidence" value="ECO:0007669"/>
    <property type="project" value="TreeGrafter"/>
</dbReference>